<keyword evidence="2" id="KW-1185">Reference proteome</keyword>
<evidence type="ECO:0000313" key="1">
    <source>
        <dbReference type="EMBL" id="KAJ9585809.1"/>
    </source>
</evidence>
<reference evidence="1" key="1">
    <citation type="journal article" date="2023" name="IScience">
        <title>Live-bearing cockroach genome reveals convergent evolutionary mechanisms linked to viviparity in insects and beyond.</title>
        <authorList>
            <person name="Fouks B."/>
            <person name="Harrison M.C."/>
            <person name="Mikhailova A.A."/>
            <person name="Marchal E."/>
            <person name="English S."/>
            <person name="Carruthers M."/>
            <person name="Jennings E.C."/>
            <person name="Chiamaka E.L."/>
            <person name="Frigard R.A."/>
            <person name="Pippel M."/>
            <person name="Attardo G.M."/>
            <person name="Benoit J.B."/>
            <person name="Bornberg-Bauer E."/>
            <person name="Tobe S.S."/>
        </authorList>
    </citation>
    <scope>NUCLEOTIDE SEQUENCE</scope>
    <source>
        <strain evidence="1">Stay&amp;Tobe</strain>
    </source>
</reference>
<gene>
    <name evidence="1" type="ORF">L9F63_002400</name>
</gene>
<proteinExistence type="predicted"/>
<comment type="caution">
    <text evidence="1">The sequence shown here is derived from an EMBL/GenBank/DDBJ whole genome shotgun (WGS) entry which is preliminary data.</text>
</comment>
<name>A0AAD8EDG0_DIPPU</name>
<organism evidence="1 2">
    <name type="scientific">Diploptera punctata</name>
    <name type="common">Pacific beetle cockroach</name>
    <dbReference type="NCBI Taxonomy" id="6984"/>
    <lineage>
        <taxon>Eukaryota</taxon>
        <taxon>Metazoa</taxon>
        <taxon>Ecdysozoa</taxon>
        <taxon>Arthropoda</taxon>
        <taxon>Hexapoda</taxon>
        <taxon>Insecta</taxon>
        <taxon>Pterygota</taxon>
        <taxon>Neoptera</taxon>
        <taxon>Polyneoptera</taxon>
        <taxon>Dictyoptera</taxon>
        <taxon>Blattodea</taxon>
        <taxon>Blaberoidea</taxon>
        <taxon>Blaberidae</taxon>
        <taxon>Diplopterinae</taxon>
        <taxon>Diploptera</taxon>
    </lineage>
</organism>
<feature type="non-terminal residue" evidence="1">
    <location>
        <position position="1"/>
    </location>
</feature>
<dbReference type="AlphaFoldDB" id="A0AAD8EDG0"/>
<sequence length="77" mass="9039">KEPDRNIRNIGLLFAPLSFNMKGKKSTTSAAATNDQDRIIHNSNSSNNIKHIKTMIWNVERLKNIQLRRNMHKWLLR</sequence>
<evidence type="ECO:0000313" key="2">
    <source>
        <dbReference type="Proteomes" id="UP001233999"/>
    </source>
</evidence>
<accession>A0AAD8EDG0</accession>
<dbReference type="EMBL" id="JASPKZ010007248">
    <property type="protein sequence ID" value="KAJ9585809.1"/>
    <property type="molecule type" value="Genomic_DNA"/>
</dbReference>
<dbReference type="Proteomes" id="UP001233999">
    <property type="component" value="Unassembled WGS sequence"/>
</dbReference>
<reference evidence="1" key="2">
    <citation type="submission" date="2023-05" db="EMBL/GenBank/DDBJ databases">
        <authorList>
            <person name="Fouks B."/>
        </authorList>
    </citation>
    <scope>NUCLEOTIDE SEQUENCE</scope>
    <source>
        <strain evidence="1">Stay&amp;Tobe</strain>
        <tissue evidence="1">Testes</tissue>
    </source>
</reference>
<protein>
    <submittedName>
        <fullName evidence="1">Uncharacterized protein</fullName>
    </submittedName>
</protein>
<feature type="non-terminal residue" evidence="1">
    <location>
        <position position="77"/>
    </location>
</feature>